<dbReference type="AlphaFoldDB" id="A0A317FGP9"/>
<comment type="caution">
    <text evidence="5">The sequence shown here is derived from an EMBL/GenBank/DDBJ whole genome shotgun (WGS) entry which is preliminary data.</text>
</comment>
<proteinExistence type="predicted"/>
<accession>A0A317FGP9</accession>
<keyword evidence="6" id="KW-1185">Reference proteome</keyword>
<dbReference type="OrthoDB" id="8561314at2"/>
<organism evidence="5 6">
    <name type="scientific">Falsiroseomonas bella</name>
    <dbReference type="NCBI Taxonomy" id="2184016"/>
    <lineage>
        <taxon>Bacteria</taxon>
        <taxon>Pseudomonadati</taxon>
        <taxon>Pseudomonadota</taxon>
        <taxon>Alphaproteobacteria</taxon>
        <taxon>Acetobacterales</taxon>
        <taxon>Roseomonadaceae</taxon>
        <taxon>Falsiroseomonas</taxon>
    </lineage>
</organism>
<dbReference type="InterPro" id="IPR009967">
    <property type="entry name" value="Flagellum_FlbT"/>
</dbReference>
<dbReference type="EMBL" id="QGNA01000001">
    <property type="protein sequence ID" value="PWS38254.1"/>
    <property type="molecule type" value="Genomic_DNA"/>
</dbReference>
<dbReference type="GO" id="GO:1902209">
    <property type="term" value="P:negative regulation of bacterial-type flagellum assembly"/>
    <property type="evidence" value="ECO:0007669"/>
    <property type="project" value="InterPro"/>
</dbReference>
<dbReference type="GO" id="GO:0006402">
    <property type="term" value="P:mRNA catabolic process"/>
    <property type="evidence" value="ECO:0007669"/>
    <property type="project" value="InterPro"/>
</dbReference>
<dbReference type="Proteomes" id="UP000245765">
    <property type="component" value="Unassembled WGS sequence"/>
</dbReference>
<name>A0A317FGP9_9PROT</name>
<gene>
    <name evidence="5" type="ORF">DFH01_02870</name>
</gene>
<dbReference type="RefSeq" id="WP_109868875.1">
    <property type="nucleotide sequence ID" value="NZ_QGNA01000001.1"/>
</dbReference>
<dbReference type="GO" id="GO:0044781">
    <property type="term" value="P:bacterial-type flagellum organization"/>
    <property type="evidence" value="ECO:0007669"/>
    <property type="project" value="UniProtKB-KW"/>
</dbReference>
<keyword evidence="2" id="KW-1005">Bacterial flagellum biogenesis</keyword>
<evidence type="ECO:0000256" key="4">
    <source>
        <dbReference type="SAM" id="MobiDB-lite"/>
    </source>
</evidence>
<feature type="region of interest" description="Disordered" evidence="4">
    <location>
        <begin position="141"/>
        <end position="161"/>
    </location>
</feature>
<protein>
    <submittedName>
        <fullName evidence="5">Flagellar biosynthesis repressor FlbT</fullName>
    </submittedName>
</protein>
<dbReference type="Pfam" id="PF07378">
    <property type="entry name" value="FlbT"/>
    <property type="match status" value="1"/>
</dbReference>
<keyword evidence="1" id="KW-0678">Repressor</keyword>
<sequence length="161" mass="17704">MSTLVLELRAGDLLVVNGASLRFRSRTRVELVARARFLFGKQVMSPETANTPARRIYFAMQCAYVGPEEEREMAMADAHRLVAEFQEATTSNMARQLLERALALAEQDEWYQALRLVRHVIRHEAAVLNLDPQSGSALPPGVAAGAGASAMPRPALHHAAQ</sequence>
<keyword evidence="5" id="KW-0282">Flagellum</keyword>
<evidence type="ECO:0000313" key="6">
    <source>
        <dbReference type="Proteomes" id="UP000245765"/>
    </source>
</evidence>
<keyword evidence="3" id="KW-0694">RNA-binding</keyword>
<evidence type="ECO:0000313" key="5">
    <source>
        <dbReference type="EMBL" id="PWS38254.1"/>
    </source>
</evidence>
<evidence type="ECO:0000256" key="2">
    <source>
        <dbReference type="ARBA" id="ARBA00022795"/>
    </source>
</evidence>
<evidence type="ECO:0000256" key="3">
    <source>
        <dbReference type="ARBA" id="ARBA00022884"/>
    </source>
</evidence>
<keyword evidence="5" id="KW-0966">Cell projection</keyword>
<keyword evidence="5" id="KW-0969">Cilium</keyword>
<dbReference type="GO" id="GO:0048027">
    <property type="term" value="F:mRNA 5'-UTR binding"/>
    <property type="evidence" value="ECO:0007669"/>
    <property type="project" value="InterPro"/>
</dbReference>
<feature type="compositionally biased region" description="Low complexity" evidence="4">
    <location>
        <begin position="141"/>
        <end position="154"/>
    </location>
</feature>
<reference evidence="6" key="1">
    <citation type="submission" date="2018-05" db="EMBL/GenBank/DDBJ databases">
        <authorList>
            <person name="Du Z."/>
            <person name="Wang X."/>
        </authorList>
    </citation>
    <scope>NUCLEOTIDE SEQUENCE [LARGE SCALE GENOMIC DNA]</scope>
    <source>
        <strain evidence="6">CQN31</strain>
    </source>
</reference>
<evidence type="ECO:0000256" key="1">
    <source>
        <dbReference type="ARBA" id="ARBA00022491"/>
    </source>
</evidence>